<comment type="function">
    <text evidence="8">Component of the sequence-specific heterotrimeric transcription factor (NF-Y) which specifically recognizes a 5'-CCAAT-3' box motif found in the promoters of its target genes.</text>
</comment>
<dbReference type="PANTHER" id="PTHR12632">
    <property type="entry name" value="TRANSCRIPTION FACTOR NF-Y ALPHA-RELATED"/>
    <property type="match status" value="1"/>
</dbReference>
<dbReference type="InterPro" id="IPR001289">
    <property type="entry name" value="NFYA"/>
</dbReference>
<evidence type="ECO:0000313" key="10">
    <source>
        <dbReference type="EMBL" id="KAJ8748701.1"/>
    </source>
</evidence>
<comment type="similarity">
    <text evidence="8">Belongs to the NFYA/HAP2 subunit family.</text>
</comment>
<feature type="compositionally biased region" description="Basic and acidic residues" evidence="9">
    <location>
        <begin position="1"/>
        <end position="12"/>
    </location>
</feature>
<gene>
    <name evidence="10" type="ORF">K2173_011249</name>
</gene>
<evidence type="ECO:0000256" key="2">
    <source>
        <dbReference type="ARBA" id="ARBA00023015"/>
    </source>
</evidence>
<accession>A0AAV8S926</accession>
<evidence type="ECO:0000313" key="11">
    <source>
        <dbReference type="Proteomes" id="UP001159364"/>
    </source>
</evidence>
<dbReference type="PRINTS" id="PR00616">
    <property type="entry name" value="CCAATSUBUNTB"/>
</dbReference>
<feature type="region of interest" description="Disordered" evidence="9">
    <location>
        <begin position="1"/>
        <end position="21"/>
    </location>
</feature>
<comment type="subcellular location">
    <subcellularLocation>
        <location evidence="1 8">Nucleus</location>
    </subcellularLocation>
</comment>
<dbReference type="Pfam" id="PF02045">
    <property type="entry name" value="CBFB_NFYA"/>
    <property type="match status" value="1"/>
</dbReference>
<keyword evidence="4" id="KW-0010">Activator</keyword>
<dbReference type="EMBL" id="JAIWQS010000012">
    <property type="protein sequence ID" value="KAJ8748701.1"/>
    <property type="molecule type" value="Genomic_DNA"/>
</dbReference>
<dbReference type="Proteomes" id="UP001159364">
    <property type="component" value="Linkage Group LG12"/>
</dbReference>
<evidence type="ECO:0000256" key="8">
    <source>
        <dbReference type="RuleBase" id="RU367155"/>
    </source>
</evidence>
<dbReference type="PROSITE" id="PS51152">
    <property type="entry name" value="NFYA_HAP2_2"/>
    <property type="match status" value="1"/>
</dbReference>
<dbReference type="GO" id="GO:0003677">
    <property type="term" value="F:DNA binding"/>
    <property type="evidence" value="ECO:0007669"/>
    <property type="project" value="UniProtKB-KW"/>
</dbReference>
<dbReference type="Gene3D" id="6.10.250.2430">
    <property type="match status" value="1"/>
</dbReference>
<feature type="region of interest" description="Disordered" evidence="9">
    <location>
        <begin position="197"/>
        <end position="267"/>
    </location>
</feature>
<reference evidence="10 11" key="1">
    <citation type="submission" date="2021-09" db="EMBL/GenBank/DDBJ databases">
        <title>Genomic insights and catalytic innovation underlie evolution of tropane alkaloids biosynthesis.</title>
        <authorList>
            <person name="Wang Y.-J."/>
            <person name="Tian T."/>
            <person name="Huang J.-P."/>
            <person name="Huang S.-X."/>
        </authorList>
    </citation>
    <scope>NUCLEOTIDE SEQUENCE [LARGE SCALE GENOMIC DNA]</scope>
    <source>
        <strain evidence="10">KIB-2018</strain>
        <tissue evidence="10">Leaf</tissue>
    </source>
</reference>
<evidence type="ECO:0000256" key="6">
    <source>
        <dbReference type="ARBA" id="ARBA00023242"/>
    </source>
</evidence>
<comment type="caution">
    <text evidence="10">The sequence shown here is derived from an EMBL/GenBank/DDBJ whole genome shotgun (WGS) entry which is preliminary data.</text>
</comment>
<feature type="compositionally biased region" description="Polar residues" evidence="9">
    <location>
        <begin position="232"/>
        <end position="263"/>
    </location>
</feature>
<evidence type="ECO:0000256" key="5">
    <source>
        <dbReference type="ARBA" id="ARBA00023163"/>
    </source>
</evidence>
<keyword evidence="11" id="KW-1185">Reference proteome</keyword>
<keyword evidence="2 8" id="KW-0805">Transcription regulation</keyword>
<dbReference type="SMART" id="SM00521">
    <property type="entry name" value="CBF"/>
    <property type="match status" value="1"/>
</dbReference>
<dbReference type="PROSITE" id="PS00686">
    <property type="entry name" value="NFYA_HAP2_1"/>
    <property type="match status" value="1"/>
</dbReference>
<proteinExistence type="inferred from homology"/>
<keyword evidence="3 8" id="KW-0238">DNA-binding</keyword>
<feature type="region of interest" description="Disordered" evidence="9">
    <location>
        <begin position="307"/>
        <end position="326"/>
    </location>
</feature>
<evidence type="ECO:0000256" key="9">
    <source>
        <dbReference type="SAM" id="MobiDB-lite"/>
    </source>
</evidence>
<evidence type="ECO:0000256" key="3">
    <source>
        <dbReference type="ARBA" id="ARBA00023125"/>
    </source>
</evidence>
<dbReference type="GO" id="GO:0003700">
    <property type="term" value="F:DNA-binding transcription factor activity"/>
    <property type="evidence" value="ECO:0007669"/>
    <property type="project" value="UniProtKB-UniRule"/>
</dbReference>
<evidence type="ECO:0000256" key="7">
    <source>
        <dbReference type="ARBA" id="ARBA00025911"/>
    </source>
</evidence>
<evidence type="ECO:0000256" key="4">
    <source>
        <dbReference type="ARBA" id="ARBA00023159"/>
    </source>
</evidence>
<organism evidence="10 11">
    <name type="scientific">Erythroxylum novogranatense</name>
    <dbReference type="NCBI Taxonomy" id="1862640"/>
    <lineage>
        <taxon>Eukaryota</taxon>
        <taxon>Viridiplantae</taxon>
        <taxon>Streptophyta</taxon>
        <taxon>Embryophyta</taxon>
        <taxon>Tracheophyta</taxon>
        <taxon>Spermatophyta</taxon>
        <taxon>Magnoliopsida</taxon>
        <taxon>eudicotyledons</taxon>
        <taxon>Gunneridae</taxon>
        <taxon>Pentapetalae</taxon>
        <taxon>rosids</taxon>
        <taxon>fabids</taxon>
        <taxon>Malpighiales</taxon>
        <taxon>Erythroxylaceae</taxon>
        <taxon>Erythroxylum</taxon>
    </lineage>
</organism>
<protein>
    <recommendedName>
        <fullName evidence="8">Nuclear transcription factor Y subunit</fullName>
    </recommendedName>
</protein>
<sequence length="326" mass="35259">MPAKPNNEDRQLDQGGHVPQSAMYSQPWWRGVGNNTSFGENTLTTPTVEHLTQGAIQSQASTGLDNGASFNKDLQIAVSTQSDGSNGPGHQLKPSAAAVTMSGQLEPTSQMELVGHSIVLSSYPSDPQYQGMLTPFGLQTMVPPQLYGLSHGRMPLPLDMEEEPVYVNAKQFHGILRRRQARAKAELEKKVVKARKPYLHESRHQHAMRRARGVGGRFLNTKKPDNAADPLSNKSASLGSNLTRQSTSLSGSENFSSNGTGDSDSPRYLQERKRSMIQEHSSSNCNGGGHELLSIYSSTGNGTNVLGQQSQRAYGNGVSNGTFPIN</sequence>
<keyword evidence="6 8" id="KW-0539">Nucleus</keyword>
<name>A0AAV8S926_9ROSI</name>
<evidence type="ECO:0000256" key="1">
    <source>
        <dbReference type="ARBA" id="ARBA00004123"/>
    </source>
</evidence>
<comment type="subunit">
    <text evidence="7">Heterotrimeric transcription factor composed of three components, NF-YA, NF-YB and NF-YC. NF-YB and NF-YC must interact and dimerize for NF-YA association and DNA binding.</text>
</comment>
<dbReference type="InterPro" id="IPR018362">
    <property type="entry name" value="CCAAT-binding_factor_CS"/>
</dbReference>
<keyword evidence="5 8" id="KW-0804">Transcription</keyword>
<dbReference type="AlphaFoldDB" id="A0AAV8S926"/>
<dbReference type="GO" id="GO:0016602">
    <property type="term" value="C:CCAAT-binding factor complex"/>
    <property type="evidence" value="ECO:0007669"/>
    <property type="project" value="InterPro"/>
</dbReference>